<reference evidence="1 2" key="1">
    <citation type="submission" date="2020-08" db="EMBL/GenBank/DDBJ databases">
        <title>Sequencing the genomes of 1000 actinobacteria strains.</title>
        <authorList>
            <person name="Klenk H.-P."/>
        </authorList>
    </citation>
    <scope>NUCLEOTIDE SEQUENCE [LARGE SCALE GENOMIC DNA]</scope>
    <source>
        <strain evidence="1 2">DSM 45298</strain>
    </source>
</reference>
<organism evidence="1 2">
    <name type="scientific">Gordonia humi</name>
    <dbReference type="NCBI Taxonomy" id="686429"/>
    <lineage>
        <taxon>Bacteria</taxon>
        <taxon>Bacillati</taxon>
        <taxon>Actinomycetota</taxon>
        <taxon>Actinomycetes</taxon>
        <taxon>Mycobacteriales</taxon>
        <taxon>Gordoniaceae</taxon>
        <taxon>Gordonia</taxon>
    </lineage>
</organism>
<comment type="caution">
    <text evidence="1">The sequence shown here is derived from an EMBL/GenBank/DDBJ whole genome shotgun (WGS) entry which is preliminary data.</text>
</comment>
<sequence>MSYTYRDFEWIEERYPWLGVAYCITLVTDCESTELLDALTGHDLSSVTGLSAVNEQSWDYQDCVGTAACGTAALAIAPNNTAGSTKRILSSLSTGRTAVTLHRNVNAVSRVCIWTDSTEIADFDPLLGESALIEDRTVWATLMREAGLDPEQEGPQPDGKFHVLDGSLAVAANCTGVQISSEDLVSNTFLCGTSG</sequence>
<evidence type="ECO:0000313" key="1">
    <source>
        <dbReference type="EMBL" id="MBB4136958.1"/>
    </source>
</evidence>
<keyword evidence="2" id="KW-1185">Reference proteome</keyword>
<dbReference type="AlphaFoldDB" id="A0A840F3B6"/>
<proteinExistence type="predicted"/>
<accession>A0A840F3B6</accession>
<evidence type="ECO:0000313" key="2">
    <source>
        <dbReference type="Proteomes" id="UP000551501"/>
    </source>
</evidence>
<dbReference type="RefSeq" id="WP_221246904.1">
    <property type="nucleotide sequence ID" value="NZ_BAABHL010000126.1"/>
</dbReference>
<protein>
    <submittedName>
        <fullName evidence="1">Uncharacterized protein</fullName>
    </submittedName>
</protein>
<dbReference type="Pfam" id="PF20062">
    <property type="entry name" value="DUF6461"/>
    <property type="match status" value="1"/>
</dbReference>
<dbReference type="InterPro" id="IPR045592">
    <property type="entry name" value="DUF6461"/>
</dbReference>
<dbReference type="EMBL" id="JACIFP010000001">
    <property type="protein sequence ID" value="MBB4136958.1"/>
    <property type="molecule type" value="Genomic_DNA"/>
</dbReference>
<gene>
    <name evidence="1" type="ORF">BKA16_003510</name>
</gene>
<dbReference type="Proteomes" id="UP000551501">
    <property type="component" value="Unassembled WGS sequence"/>
</dbReference>
<name>A0A840F3B6_9ACTN</name>